<dbReference type="EMBL" id="CP046172">
    <property type="protein sequence ID" value="QIS14824.1"/>
    <property type="molecule type" value="Genomic_DNA"/>
</dbReference>
<feature type="region of interest" description="Disordered" evidence="1">
    <location>
        <begin position="78"/>
        <end position="110"/>
    </location>
</feature>
<feature type="compositionally biased region" description="Basic and acidic residues" evidence="1">
    <location>
        <begin position="87"/>
        <end position="110"/>
    </location>
</feature>
<keyword evidence="3" id="KW-1185">Reference proteome</keyword>
<protein>
    <submittedName>
        <fullName evidence="2">Uncharacterized protein</fullName>
    </submittedName>
</protein>
<dbReference type="Proteomes" id="UP000503540">
    <property type="component" value="Chromosome"/>
</dbReference>
<dbReference type="KEGG" id="nah:F5544_34955"/>
<gene>
    <name evidence="2" type="ORF">F5544_34955</name>
</gene>
<sequence length="110" mass="12269">MAERRRIRQRLSIFPKQLPVSKQARIITSARVPDSRPAAGTDSSPIDQVVRMAQQPRSMSTRITTLLLLRHDIADDDRVGAYAPDCDPDHDPADFAKPSPEKRIGVGDRP</sequence>
<accession>A0A6G9YNP1</accession>
<reference evidence="2 3" key="1">
    <citation type="journal article" date="2019" name="ACS Chem. Biol.">
        <title>Identification and Mobilization of a Cryptic Antibiotic Biosynthesis Gene Locus from a Human-Pathogenic Nocardia Isolate.</title>
        <authorList>
            <person name="Herisse M."/>
            <person name="Ishida K."/>
            <person name="Porter J.L."/>
            <person name="Howden B."/>
            <person name="Hertweck C."/>
            <person name="Stinear T.P."/>
            <person name="Pidot S.J."/>
        </authorList>
    </citation>
    <scope>NUCLEOTIDE SEQUENCE [LARGE SCALE GENOMIC DNA]</scope>
    <source>
        <strain evidence="2 3">AUSMDU00012717</strain>
    </source>
</reference>
<evidence type="ECO:0000313" key="2">
    <source>
        <dbReference type="EMBL" id="QIS14824.1"/>
    </source>
</evidence>
<organism evidence="2 3">
    <name type="scientific">Nocardia arthritidis</name>
    <dbReference type="NCBI Taxonomy" id="228602"/>
    <lineage>
        <taxon>Bacteria</taxon>
        <taxon>Bacillati</taxon>
        <taxon>Actinomycetota</taxon>
        <taxon>Actinomycetes</taxon>
        <taxon>Mycobacteriales</taxon>
        <taxon>Nocardiaceae</taxon>
        <taxon>Nocardia</taxon>
    </lineage>
</organism>
<evidence type="ECO:0000313" key="3">
    <source>
        <dbReference type="Proteomes" id="UP000503540"/>
    </source>
</evidence>
<proteinExistence type="predicted"/>
<dbReference type="AlphaFoldDB" id="A0A6G9YNP1"/>
<dbReference type="RefSeq" id="WP_167477163.1">
    <property type="nucleotide sequence ID" value="NZ_CP046172.1"/>
</dbReference>
<name>A0A6G9YNP1_9NOCA</name>
<evidence type="ECO:0000256" key="1">
    <source>
        <dbReference type="SAM" id="MobiDB-lite"/>
    </source>
</evidence>